<dbReference type="EMBL" id="JAAAID010001994">
    <property type="protein sequence ID" value="KAG0008227.1"/>
    <property type="molecule type" value="Genomic_DNA"/>
</dbReference>
<evidence type="ECO:0000313" key="2">
    <source>
        <dbReference type="Proteomes" id="UP000703661"/>
    </source>
</evidence>
<evidence type="ECO:0000313" key="1">
    <source>
        <dbReference type="EMBL" id="KAG0008227.1"/>
    </source>
</evidence>
<accession>A0A9P6MNN4</accession>
<sequence length="277" mass="30053">MFTLIVNELMPPLVLQARADLRNLIIWLCSPLSSIHIDGKGGNGEDAEARKAQAADAKVLFNHGTDLKIKDIWGSQVGQLAMEYLKVYWKVFTDELIGLAWKRVDEGKEILIDELRSAIGLPASAGSILNNISYPRVHHQDQLGESKEPEEHSDVKEESPMAMTTADQISKPIESVASVQTSAVVTAVGTTQSSSTSKPGEWYNHENVHGLVIDGLIDGVKSVLSENMEAALNANLNPFTVGAILRKEDGSKENSNSAGEEMKPITVAKILQACMHG</sequence>
<dbReference type="Proteomes" id="UP000703661">
    <property type="component" value="Unassembled WGS sequence"/>
</dbReference>
<name>A0A9P6MNN4_9FUNG</name>
<dbReference type="AlphaFoldDB" id="A0A9P6MNN4"/>
<keyword evidence="2" id="KW-1185">Reference proteome</keyword>
<proteinExistence type="predicted"/>
<reference evidence="1" key="1">
    <citation type="journal article" date="2020" name="Fungal Divers.">
        <title>Resolving the Mortierellaceae phylogeny through synthesis of multi-gene phylogenetics and phylogenomics.</title>
        <authorList>
            <person name="Vandepol N."/>
            <person name="Liber J."/>
            <person name="Desiro A."/>
            <person name="Na H."/>
            <person name="Kennedy M."/>
            <person name="Barry K."/>
            <person name="Grigoriev I.V."/>
            <person name="Miller A.N."/>
            <person name="O'Donnell K."/>
            <person name="Stajich J.E."/>
            <person name="Bonito G."/>
        </authorList>
    </citation>
    <scope>NUCLEOTIDE SEQUENCE</scope>
    <source>
        <strain evidence="1">NRRL 2769</strain>
    </source>
</reference>
<comment type="caution">
    <text evidence="1">The sequence shown here is derived from an EMBL/GenBank/DDBJ whole genome shotgun (WGS) entry which is preliminary data.</text>
</comment>
<gene>
    <name evidence="1" type="ORF">BGZ80_003682</name>
</gene>
<protein>
    <submittedName>
        <fullName evidence="1">Uncharacterized protein</fullName>
    </submittedName>
</protein>
<organism evidence="1 2">
    <name type="scientific">Entomortierella chlamydospora</name>
    <dbReference type="NCBI Taxonomy" id="101097"/>
    <lineage>
        <taxon>Eukaryota</taxon>
        <taxon>Fungi</taxon>
        <taxon>Fungi incertae sedis</taxon>
        <taxon>Mucoromycota</taxon>
        <taxon>Mortierellomycotina</taxon>
        <taxon>Mortierellomycetes</taxon>
        <taxon>Mortierellales</taxon>
        <taxon>Mortierellaceae</taxon>
        <taxon>Entomortierella</taxon>
    </lineage>
</organism>